<evidence type="ECO:0000313" key="1">
    <source>
        <dbReference type="EMBL" id="CDK97930.1"/>
    </source>
</evidence>
<protein>
    <submittedName>
        <fullName evidence="1">Uncharacterized protein</fullName>
    </submittedName>
</protein>
<dbReference type="AlphaFoldDB" id="V6EXD3"/>
<dbReference type="eggNOG" id="ENOG5033AWF">
    <property type="taxonomic scope" value="Bacteria"/>
</dbReference>
<dbReference type="STRING" id="1430440.MGMSRv2__0715"/>
<dbReference type="Proteomes" id="UP000018922">
    <property type="component" value="Chromosome I"/>
</dbReference>
<dbReference type="HOGENOM" id="CLU_794104_0_0_5"/>
<dbReference type="EMBL" id="HG794546">
    <property type="protein sequence ID" value="CDK97930.1"/>
    <property type="molecule type" value="Genomic_DNA"/>
</dbReference>
<gene>
    <name evidence="1" type="ordered locus">MGMSRv2__0715</name>
</gene>
<proteinExistence type="predicted"/>
<dbReference type="KEGG" id="mgy:MGMSRv2__0715"/>
<name>V6EXD3_MAGGM</name>
<sequence>MSPDHHRLTTVSTVKADLGITGSGDDEWLAAVIDRASAVISRWCRRVFAVETVSETFRLNRYQPEMVLSRFPVVAVSAVTVGGTALDASEYEADADKGILYRVDTKGKYVCWPNDVIEVTYSAGYFLPSEHERTLPEDVEKAAIMLCKVDYFARVRDPLVKAESIEGVSLPFDALWAPALTDSFHKGVVIVTGDGMKFRWQWAADETQASLPELFEVSHVAHGKGLTVLPGACCSCFIAAGADALDDGGQQRLVPLHLLGQIGYHGDVAVVEPHSAAILALTAAQLGGKVGVAAGQRAVEPVLLHLGETHGLLGFFLQQGQHFRRQAGGLTQRQAHHVGEAGTIGDGHN</sequence>
<evidence type="ECO:0000313" key="2">
    <source>
        <dbReference type="Proteomes" id="UP000018922"/>
    </source>
</evidence>
<keyword evidence="2" id="KW-1185">Reference proteome</keyword>
<reference evidence="1 2" key="1">
    <citation type="journal article" date="2014" name="Genome Announc.">
        <title>Complete genome sequence of Magnetospirillum gryphiswaldense MSR-1.</title>
        <authorList>
            <person name="Wang X."/>
            <person name="Wang Q."/>
            <person name="Zhang W."/>
            <person name="Wang Y."/>
            <person name="Li L."/>
            <person name="Wen T."/>
            <person name="Zhang T."/>
            <person name="Zhang Y."/>
            <person name="Xu J."/>
            <person name="Hu J."/>
            <person name="Li S."/>
            <person name="Liu L."/>
            <person name="Liu J."/>
            <person name="Jiang W."/>
            <person name="Tian J."/>
            <person name="Li Y."/>
            <person name="Schuler D."/>
            <person name="Wang L."/>
            <person name="Li J."/>
        </authorList>
    </citation>
    <scope>NUCLEOTIDE SEQUENCE [LARGE SCALE GENOMIC DNA]</scope>
    <source>
        <strain evidence="2">DSM 6361 / JCM 21280 / NBRC 15271 / MSR-1</strain>
    </source>
</reference>
<organism evidence="1 2">
    <name type="scientific">Magnetospirillum gryphiswaldense (strain DSM 6361 / JCM 21280 / NBRC 15271 / MSR-1)</name>
    <dbReference type="NCBI Taxonomy" id="431944"/>
    <lineage>
        <taxon>Bacteria</taxon>
        <taxon>Pseudomonadati</taxon>
        <taxon>Pseudomonadota</taxon>
        <taxon>Alphaproteobacteria</taxon>
        <taxon>Rhodospirillales</taxon>
        <taxon>Rhodospirillaceae</taxon>
        <taxon>Magnetospirillum</taxon>
    </lineage>
</organism>
<accession>V6EXD3</accession>